<evidence type="ECO:0000256" key="6">
    <source>
        <dbReference type="ARBA" id="ARBA00023136"/>
    </source>
</evidence>
<dbReference type="PANTHER" id="PTHR37461">
    <property type="entry name" value="ANTI-SIGMA-K FACTOR RSKA"/>
    <property type="match status" value="1"/>
</dbReference>
<dbReference type="RefSeq" id="WP_147055839.1">
    <property type="nucleotide sequence ID" value="NZ_CP042437.1"/>
</dbReference>
<dbReference type="AlphaFoldDB" id="A0A5B8W4H4"/>
<keyword evidence="11" id="KW-1185">Reference proteome</keyword>
<evidence type="ECO:0000256" key="7">
    <source>
        <dbReference type="ARBA" id="ARBA00029829"/>
    </source>
</evidence>
<dbReference type="OrthoDB" id="1420916at2"/>
<keyword evidence="6" id="KW-0472">Membrane</keyword>
<dbReference type="GO" id="GO:0005886">
    <property type="term" value="C:plasma membrane"/>
    <property type="evidence" value="ECO:0007669"/>
    <property type="project" value="UniProtKB-SubCell"/>
</dbReference>
<dbReference type="InterPro" id="IPR051474">
    <property type="entry name" value="Anti-sigma-K/W_factor"/>
</dbReference>
<dbReference type="Pfam" id="PF10099">
    <property type="entry name" value="RskA_C"/>
    <property type="match status" value="1"/>
</dbReference>
<evidence type="ECO:0000256" key="1">
    <source>
        <dbReference type="ARBA" id="ARBA00004167"/>
    </source>
</evidence>
<dbReference type="GO" id="GO:0006417">
    <property type="term" value="P:regulation of translation"/>
    <property type="evidence" value="ECO:0007669"/>
    <property type="project" value="TreeGrafter"/>
</dbReference>
<dbReference type="EMBL" id="CP042437">
    <property type="protein sequence ID" value="QEC77806.1"/>
    <property type="molecule type" value="Genomic_DNA"/>
</dbReference>
<evidence type="ECO:0000256" key="2">
    <source>
        <dbReference type="ARBA" id="ARBA00004236"/>
    </source>
</evidence>
<dbReference type="PANTHER" id="PTHR37461:SF1">
    <property type="entry name" value="ANTI-SIGMA-K FACTOR RSKA"/>
    <property type="match status" value="1"/>
</dbReference>
<evidence type="ECO:0000256" key="5">
    <source>
        <dbReference type="ARBA" id="ARBA00022989"/>
    </source>
</evidence>
<organism evidence="10 11">
    <name type="scientific">Mucilaginibacter ginsenosidivorax</name>
    <dbReference type="NCBI Taxonomy" id="862126"/>
    <lineage>
        <taxon>Bacteria</taxon>
        <taxon>Pseudomonadati</taxon>
        <taxon>Bacteroidota</taxon>
        <taxon>Sphingobacteriia</taxon>
        <taxon>Sphingobacteriales</taxon>
        <taxon>Sphingobacteriaceae</taxon>
        <taxon>Mucilaginibacter</taxon>
    </lineage>
</organism>
<accession>A0A5B8W4H4</accession>
<evidence type="ECO:0000313" key="10">
    <source>
        <dbReference type="EMBL" id="QEC77806.1"/>
    </source>
</evidence>
<dbReference type="Gene3D" id="1.10.10.1320">
    <property type="entry name" value="Anti-sigma factor, zinc-finger domain"/>
    <property type="match status" value="1"/>
</dbReference>
<reference evidence="10 11" key="1">
    <citation type="journal article" date="2013" name="J. Microbiol.">
        <title>Mucilaginibacter ginsenosidivorax sp. nov., with ginsenoside converting activity isolated from sediment.</title>
        <authorList>
            <person name="Kim J.K."/>
            <person name="Choi T.E."/>
            <person name="Liu Q.M."/>
            <person name="Park H.Y."/>
            <person name="Yi T.H."/>
            <person name="Yoon M.H."/>
            <person name="Kim S.C."/>
            <person name="Im W.T."/>
        </authorList>
    </citation>
    <scope>NUCLEOTIDE SEQUENCE [LARGE SCALE GENOMIC DNA]</scope>
    <source>
        <strain evidence="10 11">KHI28</strain>
    </source>
</reference>
<proteinExistence type="predicted"/>
<comment type="subcellular location">
    <subcellularLocation>
        <location evidence="2">Cell membrane</location>
    </subcellularLocation>
    <subcellularLocation>
        <location evidence="1">Membrane</location>
        <topology evidence="1">Single-pass membrane protein</topology>
    </subcellularLocation>
</comment>
<keyword evidence="3" id="KW-1003">Cell membrane</keyword>
<dbReference type="KEGG" id="mgk:FSB76_18365"/>
<sequence length="283" mass="31362">MEDLKGYIETGVLELYVLGDVTPDEKRQVEEMASKYPEIKAELDEIERSMELYAQVNAVEPSENLRDRVLGSLLTNLGDDRNFSKAHPQKDNETYEEDEDNIVTLTVQKKESGFYKYAFAASLALLVASTIALLNVYSKLQASNEQLVALQSDKQHFANQVKLMDGELTVYRDTTFKLLRLKGTAKTPGSALTVAFSPVHQKVVIDMANMKMPVNDKAHQYQLWALVGGKPVDLGVFDAGADTLTNIKEMKSLASADAFAVTLEPRGGSVNPTMDQMMVIGKF</sequence>
<name>A0A5B8W4H4_9SPHI</name>
<dbReference type="InterPro" id="IPR041916">
    <property type="entry name" value="Anti_sigma_zinc_sf"/>
</dbReference>
<dbReference type="Proteomes" id="UP000321362">
    <property type="component" value="Chromosome"/>
</dbReference>
<dbReference type="InterPro" id="IPR018764">
    <property type="entry name" value="RskA_C"/>
</dbReference>
<keyword evidence="5" id="KW-1133">Transmembrane helix</keyword>
<dbReference type="GO" id="GO:0016989">
    <property type="term" value="F:sigma factor antagonist activity"/>
    <property type="evidence" value="ECO:0007669"/>
    <property type="project" value="TreeGrafter"/>
</dbReference>
<protein>
    <recommendedName>
        <fullName evidence="8">Regulator of SigK</fullName>
    </recommendedName>
    <alternativeName>
        <fullName evidence="7">Sigma-K anti-sigma factor RskA</fullName>
    </alternativeName>
</protein>
<evidence type="ECO:0000313" key="11">
    <source>
        <dbReference type="Proteomes" id="UP000321362"/>
    </source>
</evidence>
<evidence type="ECO:0000256" key="4">
    <source>
        <dbReference type="ARBA" id="ARBA00022692"/>
    </source>
</evidence>
<evidence type="ECO:0000256" key="8">
    <source>
        <dbReference type="ARBA" id="ARBA00030803"/>
    </source>
</evidence>
<keyword evidence="4" id="KW-0812">Transmembrane</keyword>
<gene>
    <name evidence="10" type="ORF">FSB76_18365</name>
</gene>
<evidence type="ECO:0000256" key="3">
    <source>
        <dbReference type="ARBA" id="ARBA00022475"/>
    </source>
</evidence>
<evidence type="ECO:0000259" key="9">
    <source>
        <dbReference type="Pfam" id="PF10099"/>
    </source>
</evidence>
<feature type="domain" description="Anti-sigma K factor RskA C-terminal" evidence="9">
    <location>
        <begin position="120"/>
        <end position="273"/>
    </location>
</feature>